<dbReference type="InterPro" id="IPR000718">
    <property type="entry name" value="Peptidase_M13"/>
</dbReference>
<feature type="signal peptide" evidence="9">
    <location>
        <begin position="1"/>
        <end position="25"/>
    </location>
</feature>
<feature type="chain" id="PRO_5012205243" evidence="9">
    <location>
        <begin position="26"/>
        <end position="689"/>
    </location>
</feature>
<keyword evidence="6" id="KW-0862">Zinc</keyword>
<dbReference type="PROSITE" id="PS51885">
    <property type="entry name" value="NEPRILYSIN"/>
    <property type="match status" value="1"/>
</dbReference>
<dbReference type="InterPro" id="IPR008753">
    <property type="entry name" value="Peptidase_M13_N"/>
</dbReference>
<dbReference type="InterPro" id="IPR042089">
    <property type="entry name" value="Peptidase_M13_dom_2"/>
</dbReference>
<comment type="cofactor">
    <cofactor evidence="1">
        <name>Zn(2+)</name>
        <dbReference type="ChEBI" id="CHEBI:29105"/>
    </cofactor>
</comment>
<dbReference type="InterPro" id="IPR018497">
    <property type="entry name" value="Peptidase_M13_C"/>
</dbReference>
<comment type="similarity">
    <text evidence="2">Belongs to the peptidase M13 family.</text>
</comment>
<dbReference type="GO" id="GO:0016485">
    <property type="term" value="P:protein processing"/>
    <property type="evidence" value="ECO:0007669"/>
    <property type="project" value="TreeGrafter"/>
</dbReference>
<dbReference type="Pfam" id="PF01431">
    <property type="entry name" value="Peptidase_M13"/>
    <property type="match status" value="1"/>
</dbReference>
<dbReference type="STRING" id="1913578.LPB140_08590"/>
<evidence type="ECO:0000256" key="9">
    <source>
        <dbReference type="SAM" id="SignalP"/>
    </source>
</evidence>
<dbReference type="RefSeq" id="WP_072559488.1">
    <property type="nucleotide sequence ID" value="NZ_CP018154.1"/>
</dbReference>
<evidence type="ECO:0000256" key="4">
    <source>
        <dbReference type="ARBA" id="ARBA00022723"/>
    </source>
</evidence>
<keyword evidence="4" id="KW-0479">Metal-binding</keyword>
<organism evidence="12 13">
    <name type="scientific">Sphingorhabdus lutea</name>
    <dbReference type="NCBI Taxonomy" id="1913578"/>
    <lineage>
        <taxon>Bacteria</taxon>
        <taxon>Pseudomonadati</taxon>
        <taxon>Pseudomonadota</taxon>
        <taxon>Alphaproteobacteria</taxon>
        <taxon>Sphingomonadales</taxon>
        <taxon>Sphingomonadaceae</taxon>
        <taxon>Sphingorhabdus</taxon>
    </lineage>
</organism>
<proteinExistence type="inferred from homology"/>
<evidence type="ECO:0000259" key="10">
    <source>
        <dbReference type="Pfam" id="PF01431"/>
    </source>
</evidence>
<dbReference type="CDD" id="cd08662">
    <property type="entry name" value="M13"/>
    <property type="match status" value="1"/>
</dbReference>
<evidence type="ECO:0000256" key="5">
    <source>
        <dbReference type="ARBA" id="ARBA00022801"/>
    </source>
</evidence>
<dbReference type="InterPro" id="IPR024079">
    <property type="entry name" value="MetalloPept_cat_dom_sf"/>
</dbReference>
<dbReference type="PANTHER" id="PTHR11733:SF167">
    <property type="entry name" value="FI17812P1-RELATED"/>
    <property type="match status" value="1"/>
</dbReference>
<dbReference type="KEGG" id="sphl:LPB140_08590"/>
<accession>A0A1L3JCL8</accession>
<feature type="region of interest" description="Disordered" evidence="8">
    <location>
        <begin position="30"/>
        <end position="56"/>
    </location>
</feature>
<evidence type="ECO:0000256" key="7">
    <source>
        <dbReference type="ARBA" id="ARBA00023049"/>
    </source>
</evidence>
<dbReference type="Proteomes" id="UP000242561">
    <property type="component" value="Chromosome"/>
</dbReference>
<keyword evidence="13" id="KW-1185">Reference proteome</keyword>
<keyword evidence="5" id="KW-0378">Hydrolase</keyword>
<evidence type="ECO:0000256" key="8">
    <source>
        <dbReference type="SAM" id="MobiDB-lite"/>
    </source>
</evidence>
<evidence type="ECO:0000313" key="13">
    <source>
        <dbReference type="Proteomes" id="UP000242561"/>
    </source>
</evidence>
<keyword evidence="9" id="KW-0732">Signal</keyword>
<dbReference type="AlphaFoldDB" id="A0A1L3JCL8"/>
<reference evidence="12 13" key="1">
    <citation type="submission" date="2016-11" db="EMBL/GenBank/DDBJ databases">
        <title>Sphingorhabdus sp. LPB0140, isolated from marine environment.</title>
        <authorList>
            <person name="Kim E."/>
            <person name="Yi H."/>
        </authorList>
    </citation>
    <scope>NUCLEOTIDE SEQUENCE [LARGE SCALE GENOMIC DNA]</scope>
    <source>
        <strain evidence="12 13">LPB0140</strain>
    </source>
</reference>
<dbReference type="GO" id="GO:0046872">
    <property type="term" value="F:metal ion binding"/>
    <property type="evidence" value="ECO:0007669"/>
    <property type="project" value="UniProtKB-KW"/>
</dbReference>
<dbReference type="GO" id="GO:0005886">
    <property type="term" value="C:plasma membrane"/>
    <property type="evidence" value="ECO:0007669"/>
    <property type="project" value="TreeGrafter"/>
</dbReference>
<dbReference type="Gene3D" id="3.40.390.10">
    <property type="entry name" value="Collagenase (Catalytic Domain)"/>
    <property type="match status" value="1"/>
</dbReference>
<evidence type="ECO:0000256" key="2">
    <source>
        <dbReference type="ARBA" id="ARBA00007357"/>
    </source>
</evidence>
<evidence type="ECO:0000256" key="1">
    <source>
        <dbReference type="ARBA" id="ARBA00001947"/>
    </source>
</evidence>
<dbReference type="SUPFAM" id="SSF55486">
    <property type="entry name" value="Metalloproteases ('zincins'), catalytic domain"/>
    <property type="match status" value="1"/>
</dbReference>
<dbReference type="Pfam" id="PF05649">
    <property type="entry name" value="Peptidase_M13_N"/>
    <property type="match status" value="1"/>
</dbReference>
<evidence type="ECO:0000313" key="12">
    <source>
        <dbReference type="EMBL" id="APG62839.1"/>
    </source>
</evidence>
<dbReference type="EMBL" id="CP018154">
    <property type="protein sequence ID" value="APG62839.1"/>
    <property type="molecule type" value="Genomic_DNA"/>
</dbReference>
<dbReference type="PANTHER" id="PTHR11733">
    <property type="entry name" value="ZINC METALLOPROTEASE FAMILY M13 NEPRILYSIN-RELATED"/>
    <property type="match status" value="1"/>
</dbReference>
<feature type="domain" description="Peptidase M13 N-terminal" evidence="11">
    <location>
        <begin position="64"/>
        <end position="434"/>
    </location>
</feature>
<feature type="compositionally biased region" description="Basic and acidic residues" evidence="8">
    <location>
        <begin position="30"/>
        <end position="45"/>
    </location>
</feature>
<sequence>MKNIRFNLSLGSAAAALMLTAPAMALDHHGAAKHTEQNTETKEAKPQLGNFGFDVDGMNSEVRPGDDFYEYANGKWAKETVIPDDKANYGMFTALDDLSKKRVREILNAELEGGDSKVGAAYASYLDSETVEAKGMAPIAPIIDEISNISDDKGYEAFMIKNAAYGIAQPFFGYVGQDDKDPETYIFNIYQAGTGLPDRDMYLVENEKLSKIRTSYLEYLTKTLELAGQENAAERAAAIFEMEKKIAEKHWTREDSSDSTKTYNKMSVDELNDATPGMDMKKILMGISPKIDHVIVAQPSAIAAIAQIMSSTNIEVRKDQLIVSLLQTYGGVLPDAVADNNFAFYGTALSGTPKREERWKRAVSFAENALGEELGQLYVAKYFPPATKASMDVLVKNVLAAMGRRIDGLSWMQSETKTKAKKKLDNFTTKIGYPDKWKDYSALEIKSDDLFGNQLRIMKFNFDDNISKLGTPIRRHEWGMLPQTVNAYANFGMNEIVFPAAILQPPFFDPNADPAINYGGIGAVIGHEISHHFDDQGSKYDETGKLSDWWTPEDVAAFEAAGKNLIAQYDKYEALPGEFVKGEFTLGENIGDLAGLTIAYDAYRASLNGKEAPVIDGFTGDQRFFLGWAQVWRRNYREANLSQRLLTDSHSPSIQRAWVVRNLDKFYDAFKPEKSEKLYLEPEARVKIW</sequence>
<protein>
    <submittedName>
        <fullName evidence="12">Peptidase M13</fullName>
    </submittedName>
</protein>
<gene>
    <name evidence="12" type="ORF">LPB140_08590</name>
</gene>
<dbReference type="PRINTS" id="PR00786">
    <property type="entry name" value="NEPRILYSIN"/>
</dbReference>
<evidence type="ECO:0000256" key="6">
    <source>
        <dbReference type="ARBA" id="ARBA00022833"/>
    </source>
</evidence>
<evidence type="ECO:0000256" key="3">
    <source>
        <dbReference type="ARBA" id="ARBA00022670"/>
    </source>
</evidence>
<feature type="domain" description="Peptidase M13 C-terminal" evidence="10">
    <location>
        <begin position="486"/>
        <end position="686"/>
    </location>
</feature>
<dbReference type="GO" id="GO:0004222">
    <property type="term" value="F:metalloendopeptidase activity"/>
    <property type="evidence" value="ECO:0007669"/>
    <property type="project" value="InterPro"/>
</dbReference>
<name>A0A1L3JCL8_9SPHN</name>
<keyword evidence="7" id="KW-0482">Metalloprotease</keyword>
<dbReference type="Gene3D" id="1.10.1380.10">
    <property type="entry name" value="Neutral endopeptidase , domain2"/>
    <property type="match status" value="1"/>
</dbReference>
<evidence type="ECO:0000259" key="11">
    <source>
        <dbReference type="Pfam" id="PF05649"/>
    </source>
</evidence>
<keyword evidence="3" id="KW-0645">Protease</keyword>